<evidence type="ECO:0000256" key="7">
    <source>
        <dbReference type="ARBA" id="ARBA00022801"/>
    </source>
</evidence>
<evidence type="ECO:0000256" key="3">
    <source>
        <dbReference type="ARBA" id="ARBA00009136"/>
    </source>
</evidence>
<keyword evidence="13" id="KW-1185">Reference proteome</keyword>
<dbReference type="InterPro" id="IPR019103">
    <property type="entry name" value="Peptidase_aspartic_DDI1-type"/>
</dbReference>
<dbReference type="Proteomes" id="UP000008694">
    <property type="component" value="Unassembled WGS sequence"/>
</dbReference>
<keyword evidence="8" id="KW-1133">Transmembrane helix</keyword>
<dbReference type="Gene3D" id="2.40.70.10">
    <property type="entry name" value="Acid Proteases"/>
    <property type="match status" value="1"/>
</dbReference>
<dbReference type="Pfam" id="PF09668">
    <property type="entry name" value="Asp_protease"/>
    <property type="match status" value="1"/>
</dbReference>
<dbReference type="EMBL" id="GL348717">
    <property type="protein sequence ID" value="EFH52040.1"/>
    <property type="molecule type" value="Genomic_DNA"/>
</dbReference>
<gene>
    <name evidence="12" type="ORF">ARALYDRAFT_665390</name>
</gene>
<dbReference type="AlphaFoldDB" id="D7LN02"/>
<dbReference type="eggNOG" id="KOG2592">
    <property type="taxonomic scope" value="Eukaryota"/>
</dbReference>
<evidence type="ECO:0000256" key="2">
    <source>
        <dbReference type="ARBA" id="ARBA00006665"/>
    </source>
</evidence>
<evidence type="ECO:0000256" key="10">
    <source>
        <dbReference type="SAM" id="SignalP"/>
    </source>
</evidence>
<protein>
    <submittedName>
        <fullName evidence="12">Predicted protein</fullName>
    </submittedName>
</protein>
<feature type="signal peptide" evidence="10">
    <location>
        <begin position="1"/>
        <end position="20"/>
    </location>
</feature>
<evidence type="ECO:0000313" key="13">
    <source>
        <dbReference type="Proteomes" id="UP000008694"/>
    </source>
</evidence>
<comment type="similarity">
    <text evidence="3">Belongs to the DDI1 family.</text>
</comment>
<dbReference type="eggNOG" id="KOG0012">
    <property type="taxonomic scope" value="Eukaryota"/>
</dbReference>
<dbReference type="InterPro" id="IPR021109">
    <property type="entry name" value="Peptidase_aspartic_dom_sf"/>
</dbReference>
<accession>D7LN02</accession>
<dbReference type="GO" id="GO:0006508">
    <property type="term" value="P:proteolysis"/>
    <property type="evidence" value="ECO:0007669"/>
    <property type="project" value="UniProtKB-KW"/>
</dbReference>
<dbReference type="GO" id="GO:0016020">
    <property type="term" value="C:membrane"/>
    <property type="evidence" value="ECO:0007669"/>
    <property type="project" value="UniProtKB-SubCell"/>
</dbReference>
<evidence type="ECO:0000256" key="5">
    <source>
        <dbReference type="ARBA" id="ARBA00022692"/>
    </source>
</evidence>
<feature type="domain" description="Aspartic peptidase DDI1-type" evidence="11">
    <location>
        <begin position="33"/>
        <end position="97"/>
    </location>
</feature>
<evidence type="ECO:0000256" key="6">
    <source>
        <dbReference type="ARBA" id="ARBA00022750"/>
    </source>
</evidence>
<reference evidence="13" key="1">
    <citation type="journal article" date="2011" name="Nat. Genet.">
        <title>The Arabidopsis lyrata genome sequence and the basis of rapid genome size change.</title>
        <authorList>
            <person name="Hu T.T."/>
            <person name="Pattyn P."/>
            <person name="Bakker E.G."/>
            <person name="Cao J."/>
            <person name="Cheng J.-F."/>
            <person name="Clark R.M."/>
            <person name="Fahlgren N."/>
            <person name="Fawcett J.A."/>
            <person name="Grimwood J."/>
            <person name="Gundlach H."/>
            <person name="Haberer G."/>
            <person name="Hollister J.D."/>
            <person name="Ossowski S."/>
            <person name="Ottilar R.P."/>
            <person name="Salamov A.A."/>
            <person name="Schneeberger K."/>
            <person name="Spannagl M."/>
            <person name="Wang X."/>
            <person name="Yang L."/>
            <person name="Nasrallah M.E."/>
            <person name="Bergelson J."/>
            <person name="Carrington J.C."/>
            <person name="Gaut B.S."/>
            <person name="Schmutz J."/>
            <person name="Mayer K.F.X."/>
            <person name="Van de Peer Y."/>
            <person name="Grigoriev I.V."/>
            <person name="Nordborg M."/>
            <person name="Weigel D."/>
            <person name="Guo Y.-L."/>
        </authorList>
    </citation>
    <scope>NUCLEOTIDE SEQUENCE [LARGE SCALE GENOMIC DNA]</scope>
    <source>
        <strain evidence="13">cv. MN47</strain>
    </source>
</reference>
<proteinExistence type="inferred from homology"/>
<dbReference type="Gramene" id="Al_scaffold_0005_1425">
    <property type="protein sequence ID" value="Al_scaffold_0005_1425"/>
    <property type="gene ID" value="Al_scaffold_0005_1425"/>
</dbReference>
<evidence type="ECO:0000256" key="1">
    <source>
        <dbReference type="ARBA" id="ARBA00004141"/>
    </source>
</evidence>
<dbReference type="STRING" id="81972.D7LN02"/>
<dbReference type="PANTHER" id="PTHR12917:SF1">
    <property type="entry name" value="AT13091P"/>
    <property type="match status" value="1"/>
</dbReference>
<dbReference type="SUPFAM" id="SSF50630">
    <property type="entry name" value="Acid proteases"/>
    <property type="match status" value="1"/>
</dbReference>
<keyword evidence="10" id="KW-0732">Signal</keyword>
<keyword evidence="4" id="KW-0645">Protease</keyword>
<evidence type="ECO:0000256" key="4">
    <source>
        <dbReference type="ARBA" id="ARBA00022670"/>
    </source>
</evidence>
<name>D7LN02_ARALL</name>
<keyword evidence="6" id="KW-0064">Aspartyl protease</keyword>
<sequence>MRAGDFFFFFLFCITWEVPSTKLSDEGGVDEQRTRLLRLMDQRYKGIAHDVGQSEILGRIHVALIKIGNNFYPCSFVVLDSPNMEFLFGMDMLRKHQRKTSLPDFWMKNVFRMMHLALEQRPGTECGAVNASNGYISAHVYGVKEALLEDPEDEKKTSGEAEARPVSYSYSFFHIICALASMYGAMLLSGWTDSSKNATLIDVGWTSV</sequence>
<evidence type="ECO:0000259" key="11">
    <source>
        <dbReference type="Pfam" id="PF09668"/>
    </source>
</evidence>
<keyword evidence="5" id="KW-0812">Transmembrane</keyword>
<dbReference type="GO" id="GO:0004190">
    <property type="term" value="F:aspartic-type endopeptidase activity"/>
    <property type="evidence" value="ECO:0007669"/>
    <property type="project" value="UniProtKB-KW"/>
</dbReference>
<dbReference type="InterPro" id="IPR005016">
    <property type="entry name" value="TDE1/TMS"/>
</dbReference>
<dbReference type="Pfam" id="PF03348">
    <property type="entry name" value="Serinc"/>
    <property type="match status" value="1"/>
</dbReference>
<evidence type="ECO:0000256" key="8">
    <source>
        <dbReference type="ARBA" id="ARBA00022989"/>
    </source>
</evidence>
<organism evidence="13">
    <name type="scientific">Arabidopsis lyrata subsp. lyrata</name>
    <name type="common">Lyre-leaved rock-cress</name>
    <dbReference type="NCBI Taxonomy" id="81972"/>
    <lineage>
        <taxon>Eukaryota</taxon>
        <taxon>Viridiplantae</taxon>
        <taxon>Streptophyta</taxon>
        <taxon>Embryophyta</taxon>
        <taxon>Tracheophyta</taxon>
        <taxon>Spermatophyta</taxon>
        <taxon>Magnoliopsida</taxon>
        <taxon>eudicotyledons</taxon>
        <taxon>Gunneridae</taxon>
        <taxon>Pentapetalae</taxon>
        <taxon>rosids</taxon>
        <taxon>malvids</taxon>
        <taxon>Brassicales</taxon>
        <taxon>Brassicaceae</taxon>
        <taxon>Camelineae</taxon>
        <taxon>Arabidopsis</taxon>
    </lineage>
</organism>
<dbReference type="HOGENOM" id="CLU_1322511_0_0_1"/>
<feature type="chain" id="PRO_5003102542" evidence="10">
    <location>
        <begin position="21"/>
        <end position="208"/>
    </location>
</feature>
<keyword evidence="9" id="KW-0472">Membrane</keyword>
<evidence type="ECO:0000313" key="12">
    <source>
        <dbReference type="EMBL" id="EFH52040.1"/>
    </source>
</evidence>
<comment type="similarity">
    <text evidence="2">Belongs to the TDE1 family.</text>
</comment>
<comment type="subcellular location">
    <subcellularLocation>
        <location evidence="1">Membrane</location>
        <topology evidence="1">Multi-pass membrane protein</topology>
    </subcellularLocation>
</comment>
<keyword evidence="7" id="KW-0378">Hydrolase</keyword>
<evidence type="ECO:0000256" key="9">
    <source>
        <dbReference type="ARBA" id="ARBA00023136"/>
    </source>
</evidence>
<dbReference type="PANTHER" id="PTHR12917">
    <property type="entry name" value="ASPARTYL PROTEASE DDI-RELATED"/>
    <property type="match status" value="1"/>
</dbReference>